<dbReference type="Gene3D" id="3.30.160.60">
    <property type="entry name" value="Classic Zinc Finger"/>
    <property type="match status" value="1"/>
</dbReference>
<dbReference type="SUPFAM" id="SSF57667">
    <property type="entry name" value="beta-beta-alpha zinc fingers"/>
    <property type="match status" value="1"/>
</dbReference>
<evidence type="ECO:0000259" key="2">
    <source>
        <dbReference type="PROSITE" id="PS50157"/>
    </source>
</evidence>
<sequence>MARARNNVCPDCKAEYCNSKDLQAHIRGLHPGRNLAKLVCGMGKCTKTFADQSNLRRHQKTCGAAQPAAEFYCTFCQGSTTGSRGFRKDNANRHMEKCLDRKGATVPANPETAATAVINKLAEAFRARQVATRAAPMAPIAQVAPAPAQVQNFNVGGAVIRPVQNLFLPAAPNMPHLVQPAIDPALLQLDGLGLTPAEIMAGWLSLKRPGPLLGTDAAFEMQLSRVLSLAYGHLLAGGPYATIEDQWGQATLAIDRYSRGTLPDVPLAARWQFVHEGRAAGIL</sequence>
<gene>
    <name evidence="3" type="ORF">OHC33_000683</name>
</gene>
<keyword evidence="1" id="KW-0862">Zinc</keyword>
<feature type="domain" description="C2H2-type" evidence="2">
    <location>
        <begin position="7"/>
        <end position="35"/>
    </location>
</feature>
<dbReference type="EMBL" id="JAKLMC020000001">
    <property type="protein sequence ID" value="KAK5958839.1"/>
    <property type="molecule type" value="Genomic_DNA"/>
</dbReference>
<protein>
    <recommendedName>
        <fullName evidence="2">C2H2-type domain-containing protein</fullName>
    </recommendedName>
</protein>
<dbReference type="Proteomes" id="UP001316803">
    <property type="component" value="Unassembled WGS sequence"/>
</dbReference>
<proteinExistence type="predicted"/>
<dbReference type="GO" id="GO:0008270">
    <property type="term" value="F:zinc ion binding"/>
    <property type="evidence" value="ECO:0007669"/>
    <property type="project" value="UniProtKB-KW"/>
</dbReference>
<name>A0AAN8EM94_9EURO</name>
<reference evidence="3 4" key="1">
    <citation type="submission" date="2022-12" db="EMBL/GenBank/DDBJ databases">
        <title>Genomic features and morphological characterization of a novel Knufia sp. strain isolated from spacecraft assembly facility.</title>
        <authorList>
            <person name="Teixeira M."/>
            <person name="Chander A.M."/>
            <person name="Stajich J.E."/>
            <person name="Venkateswaran K."/>
        </authorList>
    </citation>
    <scope>NUCLEOTIDE SEQUENCE [LARGE SCALE GENOMIC DNA]</scope>
    <source>
        <strain evidence="3 4">FJI-L2-BK-P2</strain>
    </source>
</reference>
<keyword evidence="1" id="KW-0479">Metal-binding</keyword>
<dbReference type="PROSITE" id="PS50157">
    <property type="entry name" value="ZINC_FINGER_C2H2_2"/>
    <property type="match status" value="2"/>
</dbReference>
<keyword evidence="4" id="KW-1185">Reference proteome</keyword>
<dbReference type="InterPro" id="IPR013087">
    <property type="entry name" value="Znf_C2H2_type"/>
</dbReference>
<dbReference type="InterPro" id="IPR036236">
    <property type="entry name" value="Znf_C2H2_sf"/>
</dbReference>
<comment type="caution">
    <text evidence="3">The sequence shown here is derived from an EMBL/GenBank/DDBJ whole genome shotgun (WGS) entry which is preliminary data.</text>
</comment>
<evidence type="ECO:0000256" key="1">
    <source>
        <dbReference type="PROSITE-ProRule" id="PRU00042"/>
    </source>
</evidence>
<evidence type="ECO:0000313" key="3">
    <source>
        <dbReference type="EMBL" id="KAK5958839.1"/>
    </source>
</evidence>
<evidence type="ECO:0000313" key="4">
    <source>
        <dbReference type="Proteomes" id="UP001316803"/>
    </source>
</evidence>
<accession>A0AAN8EM94</accession>
<dbReference type="Pfam" id="PF00096">
    <property type="entry name" value="zf-C2H2"/>
    <property type="match status" value="2"/>
</dbReference>
<organism evidence="3 4">
    <name type="scientific">Knufia fluminis</name>
    <dbReference type="NCBI Taxonomy" id="191047"/>
    <lineage>
        <taxon>Eukaryota</taxon>
        <taxon>Fungi</taxon>
        <taxon>Dikarya</taxon>
        <taxon>Ascomycota</taxon>
        <taxon>Pezizomycotina</taxon>
        <taxon>Eurotiomycetes</taxon>
        <taxon>Chaetothyriomycetidae</taxon>
        <taxon>Chaetothyriales</taxon>
        <taxon>Trichomeriaceae</taxon>
        <taxon>Knufia</taxon>
    </lineage>
</organism>
<keyword evidence="1" id="KW-0863">Zinc-finger</keyword>
<dbReference type="AlphaFoldDB" id="A0AAN8EM94"/>
<dbReference type="PROSITE" id="PS00028">
    <property type="entry name" value="ZINC_FINGER_C2H2_1"/>
    <property type="match status" value="1"/>
</dbReference>
<dbReference type="SMART" id="SM00355">
    <property type="entry name" value="ZnF_C2H2"/>
    <property type="match status" value="2"/>
</dbReference>
<feature type="domain" description="C2H2-type" evidence="2">
    <location>
        <begin position="38"/>
        <end position="67"/>
    </location>
</feature>